<dbReference type="Proteomes" id="UP000325433">
    <property type="component" value="Unassembled WGS sequence"/>
</dbReference>
<name>A0A5N6VH78_9EURO</name>
<evidence type="ECO:0000313" key="3">
    <source>
        <dbReference type="EMBL" id="KAE8307791.1"/>
    </source>
</evidence>
<dbReference type="AlphaFoldDB" id="A0A5N6VH78"/>
<dbReference type="Gene3D" id="3.40.50.1820">
    <property type="entry name" value="alpha/beta hydrolase"/>
    <property type="match status" value="1"/>
</dbReference>
<dbReference type="NCBIfam" id="TIGR00976">
    <property type="entry name" value="CocE_NonD"/>
    <property type="match status" value="1"/>
</dbReference>
<dbReference type="SUPFAM" id="SSF49785">
    <property type="entry name" value="Galactose-binding domain-like"/>
    <property type="match status" value="1"/>
</dbReference>
<dbReference type="InterPro" id="IPR000383">
    <property type="entry name" value="Xaa-Pro-like_dom"/>
</dbReference>
<dbReference type="Gene3D" id="1.10.3020.20">
    <property type="match status" value="1"/>
</dbReference>
<dbReference type="GO" id="GO:0008239">
    <property type="term" value="F:dipeptidyl-peptidase activity"/>
    <property type="evidence" value="ECO:0007669"/>
    <property type="project" value="InterPro"/>
</dbReference>
<feature type="domain" description="Xaa-Pro dipeptidyl-peptidase C-terminal" evidence="2">
    <location>
        <begin position="325"/>
        <end position="586"/>
    </location>
</feature>
<dbReference type="Gene3D" id="2.60.120.260">
    <property type="entry name" value="Galactose-binding domain-like"/>
    <property type="match status" value="1"/>
</dbReference>
<proteinExistence type="predicted"/>
<dbReference type="SUPFAM" id="SSF53474">
    <property type="entry name" value="alpha/beta-Hydrolases"/>
    <property type="match status" value="1"/>
</dbReference>
<evidence type="ECO:0000313" key="4">
    <source>
        <dbReference type="Proteomes" id="UP000325433"/>
    </source>
</evidence>
<protein>
    <submittedName>
        <fullName evidence="3">Alpha/beta-hydrolase</fullName>
    </submittedName>
</protein>
<organism evidence="3 4">
    <name type="scientific">Aspergillus transmontanensis</name>
    <dbReference type="NCBI Taxonomy" id="1034304"/>
    <lineage>
        <taxon>Eukaryota</taxon>
        <taxon>Fungi</taxon>
        <taxon>Dikarya</taxon>
        <taxon>Ascomycota</taxon>
        <taxon>Pezizomycotina</taxon>
        <taxon>Eurotiomycetes</taxon>
        <taxon>Eurotiomycetidae</taxon>
        <taxon>Eurotiales</taxon>
        <taxon>Aspergillaceae</taxon>
        <taxon>Aspergillus</taxon>
        <taxon>Aspergillus subgen. Circumdati</taxon>
    </lineage>
</organism>
<accession>A0A5N6VH78</accession>
<dbReference type="PANTHER" id="PTHR43056">
    <property type="entry name" value="PEPTIDASE S9 PROLYL OLIGOPEPTIDASE"/>
    <property type="match status" value="1"/>
</dbReference>
<dbReference type="Pfam" id="PF08530">
    <property type="entry name" value="PepX_C"/>
    <property type="match status" value="1"/>
</dbReference>
<dbReference type="SMART" id="SM00939">
    <property type="entry name" value="PepX_C"/>
    <property type="match status" value="1"/>
</dbReference>
<sequence>MPAPIGPSPTPLKRPVNLPEISDSCYDGPETCVSILPEGYKKSHDRAPFRIATIFEKDAKLCLRDGSQVRADIFRPACSVVPVPALIAWSPYGKSGRGHFRLDIVPGRVGVPQNRLSGFEKFEAPDPAEWTARGYAIVNVDPRGVYDSDGDINWFGTADGRDGYDVVERIAELPWCNGSIALVGNSWLAMAQWFIAAECPPHLKCIAPLEGASDVYRELLCRGGVPQTAFWEFLADGFIGRNQQEDVIAMLNHYPQMNEYWEDKRAQVGRIKVPVYVLASYSTFLHTMGSFRGFEEIQHDKKWLRVHSTQEWHDLYQPSTNDELQLFFDRYTKGIENGWEETPRVRISLLQFNKDPIINVPFEDWPVPSTEYKKLFLSENGSLSPVVPHQEVSSSISYRSDVTSLQVGSDIEELCFQYTFTKKTYVVGCARTVLYMSCPDHDDMDVFVQLRKADKAGRLLENINIPLEDLQVTAAHVEKVNPLIYLGPSGVLRASYCDIDSKLSKPHWPEHYYGHRTLVPRGKVVKMDIGIWQTGIAFDAGEKIFLKVSGHNMTLAEFPHLRGALPTYNVGRHHIHFGGANQSHVLLPLVDVPNEINISCV</sequence>
<evidence type="ECO:0000256" key="1">
    <source>
        <dbReference type="ARBA" id="ARBA00022801"/>
    </source>
</evidence>
<dbReference type="InterPro" id="IPR008979">
    <property type="entry name" value="Galactose-bd-like_sf"/>
</dbReference>
<keyword evidence="1 3" id="KW-0378">Hydrolase</keyword>
<dbReference type="PANTHER" id="PTHR43056:SF10">
    <property type="entry name" value="COCE_NOND FAMILY, PUTATIVE (AFU_ORTHOLOGUE AFUA_7G00600)-RELATED"/>
    <property type="match status" value="1"/>
</dbReference>
<dbReference type="InterPro" id="IPR029058">
    <property type="entry name" value="AB_hydrolase_fold"/>
</dbReference>
<reference evidence="4" key="1">
    <citation type="submission" date="2019-04" db="EMBL/GenBank/DDBJ databases">
        <title>Friends and foes A comparative genomics studyof 23 Aspergillus species from section Flavi.</title>
        <authorList>
            <consortium name="DOE Joint Genome Institute"/>
            <person name="Kjaerbolling I."/>
            <person name="Vesth T."/>
            <person name="Frisvad J.C."/>
            <person name="Nybo J.L."/>
            <person name="Theobald S."/>
            <person name="Kildgaard S."/>
            <person name="Isbrandt T."/>
            <person name="Kuo A."/>
            <person name="Sato A."/>
            <person name="Lyhne E.K."/>
            <person name="Kogle M.E."/>
            <person name="Wiebenga A."/>
            <person name="Kun R.S."/>
            <person name="Lubbers R.J."/>
            <person name="Makela M.R."/>
            <person name="Barry K."/>
            <person name="Chovatia M."/>
            <person name="Clum A."/>
            <person name="Daum C."/>
            <person name="Haridas S."/>
            <person name="He G."/>
            <person name="LaButti K."/>
            <person name="Lipzen A."/>
            <person name="Mondo S."/>
            <person name="Riley R."/>
            <person name="Salamov A."/>
            <person name="Simmons B.A."/>
            <person name="Magnuson J.K."/>
            <person name="Henrissat B."/>
            <person name="Mortensen U.H."/>
            <person name="Larsen T.O."/>
            <person name="Devries R.P."/>
            <person name="Grigoriev I.V."/>
            <person name="Machida M."/>
            <person name="Baker S.E."/>
            <person name="Andersen M.R."/>
        </authorList>
    </citation>
    <scope>NUCLEOTIDE SEQUENCE [LARGE SCALE GENOMIC DNA]</scope>
    <source>
        <strain evidence="4">CBS 130015</strain>
    </source>
</reference>
<dbReference type="EMBL" id="ML738398">
    <property type="protein sequence ID" value="KAE8307791.1"/>
    <property type="molecule type" value="Genomic_DNA"/>
</dbReference>
<dbReference type="InterPro" id="IPR013736">
    <property type="entry name" value="Xaa-Pro_dipept_C"/>
</dbReference>
<dbReference type="Pfam" id="PF02129">
    <property type="entry name" value="Peptidase_S15"/>
    <property type="match status" value="1"/>
</dbReference>
<gene>
    <name evidence="3" type="ORF">BDV41DRAFT_584083</name>
</gene>
<dbReference type="InterPro" id="IPR050585">
    <property type="entry name" value="Xaa-Pro_dipeptidyl-ppase/CocE"/>
</dbReference>
<evidence type="ECO:0000259" key="2">
    <source>
        <dbReference type="SMART" id="SM00939"/>
    </source>
</evidence>
<dbReference type="InterPro" id="IPR005674">
    <property type="entry name" value="CocE/Ser_esterase"/>
</dbReference>
<keyword evidence="4" id="KW-1185">Reference proteome</keyword>